<sequence>MFHLLKLGPVPLSVGTTGVYLRIGETGEPSAPVFEQTDAAGVRALLAGLEPSQVSCEPALADAAAELGLAVAPPSPAALSARAAIATFLAWGQMGVSGLGSDKALLFVQAATEFWDARPWTHWDDSQAFVVDVTGAHEHTYEGCVFHGDDEGPSGLALYLSPGALGRLLELQVHGAEAEAKALPAITVSLEARPAYAVEALSAANRLPRLPLPVKAGPQGLAVPSSLEALILVAALRAVARLSPTQPEALSSMVAGDARMDVRVRAPAPRVRN</sequence>
<dbReference type="OrthoDB" id="5381247at2"/>
<accession>A0A3A8HVC7</accession>
<reference evidence="1 2" key="1">
    <citation type="submission" date="2020-05" db="EMBL/GenBank/DDBJ databases">
        <authorList>
            <person name="Whitworth D."/>
        </authorList>
    </citation>
    <scope>NUCLEOTIDE SEQUENCE [LARGE SCALE GENOMIC DNA]</scope>
    <source>
        <strain evidence="1 2">AB043B</strain>
    </source>
</reference>
<evidence type="ECO:0000313" key="1">
    <source>
        <dbReference type="EMBL" id="NOK36804.1"/>
    </source>
</evidence>
<organism evidence="1 2">
    <name type="scientific">Corallococcus exercitus</name>
    <dbReference type="NCBI Taxonomy" id="2316736"/>
    <lineage>
        <taxon>Bacteria</taxon>
        <taxon>Pseudomonadati</taxon>
        <taxon>Myxococcota</taxon>
        <taxon>Myxococcia</taxon>
        <taxon>Myxococcales</taxon>
        <taxon>Cystobacterineae</taxon>
        <taxon>Myxococcaceae</taxon>
        <taxon>Corallococcus</taxon>
    </lineage>
</organism>
<dbReference type="EMBL" id="JABFJV010000185">
    <property type="protein sequence ID" value="NOK36804.1"/>
    <property type="molecule type" value="Genomic_DNA"/>
</dbReference>
<comment type="caution">
    <text evidence="1">The sequence shown here is derived from an EMBL/GenBank/DDBJ whole genome shotgun (WGS) entry which is preliminary data.</text>
</comment>
<evidence type="ECO:0000313" key="2">
    <source>
        <dbReference type="Proteomes" id="UP000563426"/>
    </source>
</evidence>
<keyword evidence="2" id="KW-1185">Reference proteome</keyword>
<proteinExistence type="predicted"/>
<name>A0A3A8HVC7_9BACT</name>
<protein>
    <submittedName>
        <fullName evidence="1">Uncharacterized protein</fullName>
    </submittedName>
</protein>
<dbReference type="AlphaFoldDB" id="A0A3A8HVC7"/>
<dbReference type="Proteomes" id="UP000563426">
    <property type="component" value="Unassembled WGS sequence"/>
</dbReference>
<gene>
    <name evidence="1" type="ORF">HMI49_26715</name>
</gene>
<dbReference type="RefSeq" id="WP_120527190.1">
    <property type="nucleotide sequence ID" value="NZ_JABFJV010000185.1"/>
</dbReference>